<dbReference type="RefSeq" id="WP_402382726.1">
    <property type="nucleotide sequence ID" value="NZ_JBIUYY010000008.1"/>
</dbReference>
<dbReference type="InterPro" id="IPR036890">
    <property type="entry name" value="HATPase_C_sf"/>
</dbReference>
<dbReference type="InterPro" id="IPR050267">
    <property type="entry name" value="Anti-sigma-factor_SerPK"/>
</dbReference>
<proteinExistence type="predicted"/>
<organism evidence="3 4">
    <name type="scientific">Streptomyces toxytricini</name>
    <name type="common">Actinomyces toxytricini</name>
    <dbReference type="NCBI Taxonomy" id="67369"/>
    <lineage>
        <taxon>Bacteria</taxon>
        <taxon>Bacillati</taxon>
        <taxon>Actinomycetota</taxon>
        <taxon>Actinomycetes</taxon>
        <taxon>Kitasatosporales</taxon>
        <taxon>Streptomycetaceae</taxon>
        <taxon>Streptomyces</taxon>
    </lineage>
</organism>
<keyword evidence="3" id="KW-0547">Nucleotide-binding</keyword>
<keyword evidence="4" id="KW-1185">Reference proteome</keyword>
<comment type="caution">
    <text evidence="3">The sequence shown here is derived from an EMBL/GenBank/DDBJ whole genome shotgun (WGS) entry which is preliminary data.</text>
</comment>
<evidence type="ECO:0000313" key="3">
    <source>
        <dbReference type="EMBL" id="MFJ2823338.1"/>
    </source>
</evidence>
<dbReference type="InterPro" id="IPR003594">
    <property type="entry name" value="HATPase_dom"/>
</dbReference>
<gene>
    <name evidence="3" type="ORF">ACIO7M_19790</name>
</gene>
<dbReference type="PANTHER" id="PTHR35526:SF3">
    <property type="entry name" value="ANTI-SIGMA-F FACTOR RSBW"/>
    <property type="match status" value="1"/>
</dbReference>
<keyword evidence="1" id="KW-0418">Kinase</keyword>
<dbReference type="EMBL" id="JBIUYY010000008">
    <property type="protein sequence ID" value="MFJ2823338.1"/>
    <property type="molecule type" value="Genomic_DNA"/>
</dbReference>
<evidence type="ECO:0000256" key="1">
    <source>
        <dbReference type="ARBA" id="ARBA00022527"/>
    </source>
</evidence>
<reference evidence="3 4" key="1">
    <citation type="submission" date="2024-10" db="EMBL/GenBank/DDBJ databases">
        <title>The Natural Products Discovery Center: Release of the First 8490 Sequenced Strains for Exploring Actinobacteria Biosynthetic Diversity.</title>
        <authorList>
            <person name="Kalkreuter E."/>
            <person name="Kautsar S.A."/>
            <person name="Yang D."/>
            <person name="Bader C.D."/>
            <person name="Teijaro C.N."/>
            <person name="Fluegel L."/>
            <person name="Davis C.M."/>
            <person name="Simpson J.R."/>
            <person name="Lauterbach L."/>
            <person name="Steele A.D."/>
            <person name="Gui C."/>
            <person name="Meng S."/>
            <person name="Li G."/>
            <person name="Viehrig K."/>
            <person name="Ye F."/>
            <person name="Su P."/>
            <person name="Kiefer A.F."/>
            <person name="Nichols A."/>
            <person name="Cepeda A.J."/>
            <person name="Yan W."/>
            <person name="Fan B."/>
            <person name="Jiang Y."/>
            <person name="Adhikari A."/>
            <person name="Zheng C.-J."/>
            <person name="Schuster L."/>
            <person name="Cowan T.M."/>
            <person name="Smanski M.J."/>
            <person name="Chevrette M.G."/>
            <person name="De Carvalho L.P.S."/>
            <person name="Shen B."/>
        </authorList>
    </citation>
    <scope>NUCLEOTIDE SEQUENCE [LARGE SCALE GENOMIC DNA]</scope>
    <source>
        <strain evidence="3 4">NPDC087220</strain>
    </source>
</reference>
<dbReference type="SUPFAM" id="SSF55874">
    <property type="entry name" value="ATPase domain of HSP90 chaperone/DNA topoisomerase II/histidine kinase"/>
    <property type="match status" value="1"/>
</dbReference>
<keyword evidence="1" id="KW-0723">Serine/threonine-protein kinase</keyword>
<keyword evidence="1" id="KW-0808">Transferase</keyword>
<dbReference type="PANTHER" id="PTHR35526">
    <property type="entry name" value="ANTI-SIGMA-F FACTOR RSBW-RELATED"/>
    <property type="match status" value="1"/>
</dbReference>
<dbReference type="Pfam" id="PF13581">
    <property type="entry name" value="HATPase_c_2"/>
    <property type="match status" value="1"/>
</dbReference>
<accession>A0ABW8EJC0</accession>
<dbReference type="Proteomes" id="UP001617351">
    <property type="component" value="Unassembled WGS sequence"/>
</dbReference>
<name>A0ABW8EJC0_STRT5</name>
<dbReference type="CDD" id="cd16936">
    <property type="entry name" value="HATPase_RsbW-like"/>
    <property type="match status" value="1"/>
</dbReference>
<dbReference type="Gene3D" id="3.30.565.10">
    <property type="entry name" value="Histidine kinase-like ATPase, C-terminal domain"/>
    <property type="match status" value="1"/>
</dbReference>
<evidence type="ECO:0000313" key="4">
    <source>
        <dbReference type="Proteomes" id="UP001617351"/>
    </source>
</evidence>
<feature type="domain" description="Histidine kinase/HSP90-like ATPase" evidence="2">
    <location>
        <begin position="23"/>
        <end position="125"/>
    </location>
</feature>
<evidence type="ECO:0000259" key="2">
    <source>
        <dbReference type="Pfam" id="PF13581"/>
    </source>
</evidence>
<dbReference type="GO" id="GO:0005524">
    <property type="term" value="F:ATP binding"/>
    <property type="evidence" value="ECO:0007669"/>
    <property type="project" value="UniProtKB-KW"/>
</dbReference>
<sequence length="134" mass="13988">MALQLEQSLDPGHDAAAAASARSATGRFLKDAAQAGRPVAAATADIVLLVVSELVTNAVRHTEGPCTLHLARYEAGVGIDVSDTSPEPPVRRPPHVDGAGGWGWILVNHLAEELSVRPTPEGGKTVHAYIADRT</sequence>
<protein>
    <submittedName>
        <fullName evidence="3">ATP-binding protein</fullName>
    </submittedName>
</protein>
<keyword evidence="3" id="KW-0067">ATP-binding</keyword>